<organism evidence="1 2">
    <name type="scientific">Alkalimonas cellulosilytica</name>
    <dbReference type="NCBI Taxonomy" id="3058395"/>
    <lineage>
        <taxon>Bacteria</taxon>
        <taxon>Pseudomonadati</taxon>
        <taxon>Pseudomonadota</taxon>
        <taxon>Gammaproteobacteria</taxon>
        <taxon>Alkalimonas</taxon>
    </lineage>
</organism>
<sequence length="155" mass="17596">MALIITIGGTVLTAIGTVVTLWQASKVKAYRDQIAFDLRKIHLSEVGELLRRAQDEGRKLLSQVQQLNRGKSMISIADDIQSYIDKSLNLLHLNGPDTDIRNQIIASQEKLRNFQSTHDVSKKRRFVSDMHTLIQDSISMCKERISNLEYGDKND</sequence>
<dbReference type="EMBL" id="JAUHLI010000007">
    <property type="protein sequence ID" value="MEE2001406.1"/>
    <property type="molecule type" value="Genomic_DNA"/>
</dbReference>
<dbReference type="Proteomes" id="UP001336314">
    <property type="component" value="Unassembled WGS sequence"/>
</dbReference>
<comment type="caution">
    <text evidence="1">The sequence shown here is derived from an EMBL/GenBank/DDBJ whole genome shotgun (WGS) entry which is preliminary data.</text>
</comment>
<evidence type="ECO:0000313" key="2">
    <source>
        <dbReference type="Proteomes" id="UP001336314"/>
    </source>
</evidence>
<proteinExistence type="predicted"/>
<gene>
    <name evidence="1" type="ORF">QWY20_08065</name>
</gene>
<reference evidence="1 2" key="1">
    <citation type="submission" date="2023-07" db="EMBL/GenBank/DDBJ databases">
        <title>Alkalimonas sp., MEB108 novel, alkaliphilic bacterium isolated from Lonar Lake, India.</title>
        <authorList>
            <person name="Joshi A."/>
            <person name="Thite S."/>
        </authorList>
    </citation>
    <scope>NUCLEOTIDE SEQUENCE [LARGE SCALE GENOMIC DNA]</scope>
    <source>
        <strain evidence="1 2">MEB108</strain>
    </source>
</reference>
<keyword evidence="2" id="KW-1185">Reference proteome</keyword>
<dbReference type="RefSeq" id="WP_330128509.1">
    <property type="nucleotide sequence ID" value="NZ_JAUHLI010000007.1"/>
</dbReference>
<protein>
    <submittedName>
        <fullName evidence="1">Uncharacterized protein</fullName>
    </submittedName>
</protein>
<name>A0ABU7J4H8_9GAMM</name>
<accession>A0ABU7J4H8</accession>
<evidence type="ECO:0000313" key="1">
    <source>
        <dbReference type="EMBL" id="MEE2001406.1"/>
    </source>
</evidence>